<organism evidence="9 10">
    <name type="scientific">Meganyctiphanes norvegica</name>
    <name type="common">Northern krill</name>
    <name type="synonym">Thysanopoda norvegica</name>
    <dbReference type="NCBI Taxonomy" id="48144"/>
    <lineage>
        <taxon>Eukaryota</taxon>
        <taxon>Metazoa</taxon>
        <taxon>Ecdysozoa</taxon>
        <taxon>Arthropoda</taxon>
        <taxon>Crustacea</taxon>
        <taxon>Multicrustacea</taxon>
        <taxon>Malacostraca</taxon>
        <taxon>Eumalacostraca</taxon>
        <taxon>Eucarida</taxon>
        <taxon>Euphausiacea</taxon>
        <taxon>Euphausiidae</taxon>
        <taxon>Meganyctiphanes</taxon>
    </lineage>
</organism>
<accession>A0AAV2RJF6</accession>
<dbReference type="PANTHER" id="PTHR13084">
    <property type="entry name" value="T-CELL LYMPHOMA BREAKPOINT-ASSOCIATED TARGET 1-RELATED"/>
    <property type="match status" value="1"/>
</dbReference>
<dbReference type="AlphaFoldDB" id="A0AAV2RJF6"/>
<proteinExistence type="inferred from homology"/>
<feature type="compositionally biased region" description="Low complexity" evidence="8">
    <location>
        <begin position="267"/>
        <end position="279"/>
    </location>
</feature>
<evidence type="ECO:0000256" key="6">
    <source>
        <dbReference type="ARBA" id="ARBA00023136"/>
    </source>
</evidence>
<dbReference type="GO" id="GO:0002028">
    <property type="term" value="P:regulation of sodium ion transport"/>
    <property type="evidence" value="ECO:0007669"/>
    <property type="project" value="UniProtKB-UniRule"/>
</dbReference>
<keyword evidence="5 7" id="KW-1133">Transmembrane helix</keyword>
<dbReference type="EMBL" id="CAXKWB010025496">
    <property type="protein sequence ID" value="CAL4128308.1"/>
    <property type="molecule type" value="Genomic_DNA"/>
</dbReference>
<protein>
    <recommendedName>
        <fullName evidence="7">Sodium/potassium-transporting ATPase subunit beta-1-interacting protein</fullName>
        <shortName evidence="7">Na(+)/K(+)-transporting ATPase subunit beta-1-interacting protein</shortName>
    </recommendedName>
</protein>
<gene>
    <name evidence="9" type="ORF">MNOR_LOCUS26019</name>
</gene>
<reference evidence="9 10" key="1">
    <citation type="submission" date="2024-05" db="EMBL/GenBank/DDBJ databases">
        <authorList>
            <person name="Wallberg A."/>
        </authorList>
    </citation>
    <scope>NUCLEOTIDE SEQUENCE [LARGE SCALE GENOMIC DNA]</scope>
</reference>
<keyword evidence="3 7" id="KW-1003">Cell membrane</keyword>
<comment type="caution">
    <text evidence="9">The sequence shown here is derived from an EMBL/GenBank/DDBJ whole genome shotgun (WGS) entry which is preliminary data.</text>
</comment>
<evidence type="ECO:0000256" key="7">
    <source>
        <dbReference type="RuleBase" id="RU368041"/>
    </source>
</evidence>
<evidence type="ECO:0000256" key="4">
    <source>
        <dbReference type="ARBA" id="ARBA00022692"/>
    </source>
</evidence>
<feature type="region of interest" description="Disordered" evidence="8">
    <location>
        <begin position="411"/>
        <end position="435"/>
    </location>
</feature>
<feature type="non-terminal residue" evidence="9">
    <location>
        <position position="1"/>
    </location>
</feature>
<feature type="transmembrane region" description="Helical" evidence="7">
    <location>
        <begin position="16"/>
        <end position="38"/>
    </location>
</feature>
<dbReference type="InterPro" id="IPR008516">
    <property type="entry name" value="Na/K-Atpase_Interacting"/>
</dbReference>
<keyword evidence="6 7" id="KW-0472">Membrane</keyword>
<name>A0AAV2RJF6_MEGNR</name>
<dbReference type="GO" id="GO:0005886">
    <property type="term" value="C:plasma membrane"/>
    <property type="evidence" value="ECO:0007669"/>
    <property type="project" value="UniProtKB-SubCell"/>
</dbReference>
<sequence>QISTAERQVFDFLGHMWLPIIANFFNFIFVIFGFFGAYQYRTKYTIIYFVWLFVWVGWNAFVICFYLDIGVLDNSRDWLNFGTGSASWWEVNGLGCKAIYPTNLTNIDPFRPIRPQEVTNCLVEYVYVETIHASIQCVFGFMGLCVSLYLIKVFSHEEKTCKSKKVPTTIYSVEYSPQREGSESPELGIGDSPYHQQSLTPRRVKRQQRNRASGRSQGGTIRTGTGTQGRNSRDRNSQRRNHQYLNPVNRLMDHANESSTTDDTYHPNNVNARGGANNRGNHHPPGPMIGGIGGRQGHSNPMYVHSRPNSTYSVNSGTSNSPPGTDPSERPPSVHSSYSNYHGVRTSINPNPYGRPPTIPPGAAMVKTGLRGRSNIPNNIIANGTNNSNSTVTTTTSVGSFGSMGSIRTINNGTIGSTRERPPPYMFGVNSETVI</sequence>
<feature type="compositionally biased region" description="Polar residues" evidence="8">
    <location>
        <begin position="334"/>
        <end position="350"/>
    </location>
</feature>
<feature type="region of interest" description="Disordered" evidence="8">
    <location>
        <begin position="176"/>
        <end position="357"/>
    </location>
</feature>
<feature type="transmembrane region" description="Helical" evidence="7">
    <location>
        <begin position="133"/>
        <end position="155"/>
    </location>
</feature>
<comment type="subcellular location">
    <subcellularLocation>
        <location evidence="1 7">Cell membrane</location>
        <topology evidence="1 7">Multi-pass membrane protein</topology>
    </subcellularLocation>
</comment>
<comment type="similarity">
    <text evidence="2 7">Belongs to the NKAIN family.</text>
</comment>
<feature type="compositionally biased region" description="Low complexity" evidence="8">
    <location>
        <begin position="213"/>
        <end position="230"/>
    </location>
</feature>
<evidence type="ECO:0000256" key="8">
    <source>
        <dbReference type="SAM" id="MobiDB-lite"/>
    </source>
</evidence>
<keyword evidence="10" id="KW-1185">Reference proteome</keyword>
<dbReference type="Pfam" id="PF05640">
    <property type="entry name" value="NKAIN"/>
    <property type="match status" value="1"/>
</dbReference>
<evidence type="ECO:0000313" key="10">
    <source>
        <dbReference type="Proteomes" id="UP001497623"/>
    </source>
</evidence>
<evidence type="ECO:0000256" key="5">
    <source>
        <dbReference type="ARBA" id="ARBA00022989"/>
    </source>
</evidence>
<evidence type="ECO:0000256" key="1">
    <source>
        <dbReference type="ARBA" id="ARBA00004651"/>
    </source>
</evidence>
<feature type="compositionally biased region" description="Polar residues" evidence="8">
    <location>
        <begin position="307"/>
        <end position="323"/>
    </location>
</feature>
<dbReference type="PANTHER" id="PTHR13084:SF6">
    <property type="entry name" value="SODIUM_POTASSIUM-TRANSPORTING ATPASE SUBUNIT BETA-1-INTERACTING PROTEIN"/>
    <property type="match status" value="1"/>
</dbReference>
<evidence type="ECO:0000313" key="9">
    <source>
        <dbReference type="EMBL" id="CAL4128308.1"/>
    </source>
</evidence>
<dbReference type="Proteomes" id="UP001497623">
    <property type="component" value="Unassembled WGS sequence"/>
</dbReference>
<keyword evidence="4 7" id="KW-0812">Transmembrane</keyword>
<evidence type="ECO:0000256" key="2">
    <source>
        <dbReference type="ARBA" id="ARBA00006364"/>
    </source>
</evidence>
<feature type="transmembrane region" description="Helical" evidence="7">
    <location>
        <begin position="45"/>
        <end position="69"/>
    </location>
</feature>
<evidence type="ECO:0000256" key="3">
    <source>
        <dbReference type="ARBA" id="ARBA00022475"/>
    </source>
</evidence>